<dbReference type="Proteomes" id="UP000325122">
    <property type="component" value="Unassembled WGS sequence"/>
</dbReference>
<dbReference type="InterPro" id="IPR046847">
    <property type="entry name" value="Xre-like_HTH"/>
</dbReference>
<evidence type="ECO:0000313" key="3">
    <source>
        <dbReference type="EMBL" id="KAA5805300.1"/>
    </source>
</evidence>
<gene>
    <name evidence="3" type="ORF">F1654_04790</name>
</gene>
<dbReference type="AlphaFoldDB" id="A0A5M6ZLU7"/>
<feature type="domain" description="Antitoxin Xre/MbcA/ParS-like toxin-binding" evidence="1">
    <location>
        <begin position="114"/>
        <end position="164"/>
    </location>
</feature>
<dbReference type="GO" id="GO:0003677">
    <property type="term" value="F:DNA binding"/>
    <property type="evidence" value="ECO:0007669"/>
    <property type="project" value="InterPro"/>
</dbReference>
<reference evidence="3 4" key="1">
    <citation type="submission" date="2019-09" db="EMBL/GenBank/DDBJ databases">
        <authorList>
            <person name="Kevbrin V."/>
            <person name="Grouzdev D.S."/>
        </authorList>
    </citation>
    <scope>NUCLEOTIDE SEQUENCE [LARGE SCALE GENOMIC DNA]</scope>
    <source>
        <strain evidence="3 4">G-192</strain>
    </source>
</reference>
<evidence type="ECO:0000259" key="2">
    <source>
        <dbReference type="Pfam" id="PF20432"/>
    </source>
</evidence>
<evidence type="ECO:0000259" key="1">
    <source>
        <dbReference type="Pfam" id="PF09722"/>
    </source>
</evidence>
<dbReference type="NCBIfam" id="TIGR02293">
    <property type="entry name" value="TAS_TIGR02293"/>
    <property type="match status" value="1"/>
</dbReference>
<dbReference type="InterPro" id="IPR024467">
    <property type="entry name" value="Xre/MbcA/ParS-like_toxin-bd"/>
</dbReference>
<feature type="domain" description="Antitoxin Xre-like helix-turn-helix" evidence="2">
    <location>
        <begin position="42"/>
        <end position="109"/>
    </location>
</feature>
<dbReference type="EMBL" id="VWOJ01000001">
    <property type="protein sequence ID" value="KAA5805300.1"/>
    <property type="molecule type" value="Genomic_DNA"/>
</dbReference>
<dbReference type="RefSeq" id="WP_150022332.1">
    <property type="nucleotide sequence ID" value="NZ_VWOJ01000001.1"/>
</dbReference>
<dbReference type="InterPro" id="IPR011979">
    <property type="entry name" value="Antitox_Xre"/>
</dbReference>
<accession>A0A5M6ZLU7</accession>
<evidence type="ECO:0000313" key="4">
    <source>
        <dbReference type="Proteomes" id="UP000325122"/>
    </source>
</evidence>
<dbReference type="Pfam" id="PF09722">
    <property type="entry name" value="Xre_MbcA_ParS_C"/>
    <property type="match status" value="1"/>
</dbReference>
<protein>
    <submittedName>
        <fullName evidence="3">DUF2384 domain-containing protein</fullName>
    </submittedName>
</protein>
<comment type="caution">
    <text evidence="3">The sequence shown here is derived from an EMBL/GenBank/DDBJ whole genome shotgun (WGS) entry which is preliminary data.</text>
</comment>
<organism evidence="3 4">
    <name type="scientific">Alkalicaulis satelles</name>
    <dbReference type="NCBI Taxonomy" id="2609175"/>
    <lineage>
        <taxon>Bacteria</taxon>
        <taxon>Pseudomonadati</taxon>
        <taxon>Pseudomonadota</taxon>
        <taxon>Alphaproteobacteria</taxon>
        <taxon>Maricaulales</taxon>
        <taxon>Maricaulaceae</taxon>
        <taxon>Alkalicaulis</taxon>
    </lineage>
</organism>
<dbReference type="Pfam" id="PF20432">
    <property type="entry name" value="Xre-like-HTH"/>
    <property type="match status" value="1"/>
</dbReference>
<keyword evidence="4" id="KW-1185">Reference proteome</keyword>
<name>A0A5M6ZLU7_9PROT</name>
<proteinExistence type="predicted"/>
<sequence length="167" mass="18125">MTETGLMVAEYALPEDDMVARAAALLGGPDVLDRDVRTRLGAHELLRAGLPVAALERVLSLTARDGPARLDEDEVLTRALGLSRRTYQRWKLRDGPVSADAGNRIWMLASLIAQAEDALGSRAAALEWFARPALALDGRTPLSLLETPAGQELVRQALIRIDQGVYT</sequence>